<feature type="region of interest" description="Disordered" evidence="2">
    <location>
        <begin position="842"/>
        <end position="901"/>
    </location>
</feature>
<evidence type="ECO:0000313" key="5">
    <source>
        <dbReference type="Proteomes" id="UP001396898"/>
    </source>
</evidence>
<dbReference type="Gene3D" id="3.30.70.330">
    <property type="match status" value="1"/>
</dbReference>
<dbReference type="Pfam" id="PF00076">
    <property type="entry name" value="RRM_1"/>
    <property type="match status" value="1"/>
</dbReference>
<feature type="compositionally biased region" description="Polar residues" evidence="2">
    <location>
        <begin position="850"/>
        <end position="886"/>
    </location>
</feature>
<feature type="compositionally biased region" description="Polar residues" evidence="2">
    <location>
        <begin position="323"/>
        <end position="338"/>
    </location>
</feature>
<dbReference type="Proteomes" id="UP001396898">
    <property type="component" value="Unassembled WGS sequence"/>
</dbReference>
<dbReference type="SUPFAM" id="SSF54928">
    <property type="entry name" value="RNA-binding domain, RBD"/>
    <property type="match status" value="1"/>
</dbReference>
<feature type="region of interest" description="Disordered" evidence="2">
    <location>
        <begin position="213"/>
        <end position="233"/>
    </location>
</feature>
<proteinExistence type="predicted"/>
<sequence length="1021" mass="112296">MASYFKPELNARGGLPSGRDAKNYLALEPSMDFFTEAYKHSPAHFSTRMGTRPRRDPDIFPTPRRITQWSHTQIKQAADTIRTYCFPIFKHIRQPVSWDDLHNYWDTSDLWDSGAQNLWNVLQHIYWETQRELPEVTAEVRTCVEEWAGVLLKSPKRQERLLKWEEDEDGYDILGVFQPEELKDLDGLDMYWLSLVRDVLKCARGHIRRGTYCPPRPTTHKPAPSSTTEMENRHGFAGSEWSFHTTGQRPQPAVAPQEDMDVQCNNGEAAKETCVVDRTSAAATKARRSSSAEGASDGESTLATVLDKAVTDSETQAHDKTPKASTASLGTPNAQNQVHPREEVHCSASHRSDLVVPPLTRNSFHVASATQVFYDKPTNAPGGLCTPDGQPNSLYYPRSSAYQAAPHANGMRGPGGHQGFSSHAHKHKPRQPSELPVEPRYGVSTTYFGSNGSRAPVTSAYGNGYARPNNYSQYNGNTTYGPVFVHQGQNRFVKPQYPPSAPLGGLPQQMATVPQAGRQTGNPRHQQEGTGFWPQGSNRHQFTNGFHQLPNQQHATCHQNATPRVSKDPDCLNAHLRKTAGPSHQYNYVPCSCDFCDTKDRTLYVGPFQPGELSSPDCERKVFNAFSNFGEIEDLSITVSRQAAFVRFTGQNPTHEAKRHLNGKIFDFCDHPIRVNHAHGSQFSRTFQPRGPKLLNNPTLNEFDVSGAARPAHIVAKTWTGPPHGQAKNALLAKQSASVPGVNDVLSHMDHPSSIDENAKEDTVMLSGATSPGQGGITQSAPKIDEEIVTSLDTDKGFDKPLDGVCDVAMLDQSGEALDHGSKNTSEDMMVASIPNSDIEHDDAVDMQEGPTSSQLSSRTITPTPIPRNQQSSRALASPTDNASDQPSEEQEDQASGAEGRILDYGTVRRYLNKRPVNYQPIPMDWAASPSGNLGNTCQATGFVDVSPSGTHNSTFPIQSVLSQDIVQSSPHKKRNGKGKSKGKQSQQKLHEKSSNYVLPAAFYQPQPPGAALSQQLPSQP</sequence>
<evidence type="ECO:0000313" key="4">
    <source>
        <dbReference type="EMBL" id="KAK8008739.1"/>
    </source>
</evidence>
<feature type="compositionally biased region" description="Low complexity" evidence="2">
    <location>
        <begin position="279"/>
        <end position="300"/>
    </location>
</feature>
<feature type="compositionally biased region" description="Polar residues" evidence="2">
    <location>
        <begin position="961"/>
        <end position="970"/>
    </location>
</feature>
<feature type="compositionally biased region" description="Basic and acidic residues" evidence="2">
    <location>
        <begin position="309"/>
        <end position="322"/>
    </location>
</feature>
<reference evidence="4 5" key="1">
    <citation type="submission" date="2023-01" db="EMBL/GenBank/DDBJ databases">
        <title>Analysis of 21 Apiospora genomes using comparative genomics revels a genus with tremendous synthesis potential of carbohydrate active enzymes and secondary metabolites.</title>
        <authorList>
            <person name="Sorensen T."/>
        </authorList>
    </citation>
    <scope>NUCLEOTIDE SEQUENCE [LARGE SCALE GENOMIC DNA]</scope>
    <source>
        <strain evidence="4 5">CBS 20057</strain>
    </source>
</reference>
<feature type="region of interest" description="Disordered" evidence="2">
    <location>
        <begin position="514"/>
        <end position="539"/>
    </location>
</feature>
<name>A0ABR1RDR2_9PEZI</name>
<evidence type="ECO:0000256" key="1">
    <source>
        <dbReference type="PROSITE-ProRule" id="PRU00176"/>
    </source>
</evidence>
<feature type="compositionally biased region" description="Polar residues" evidence="2">
    <location>
        <begin position="514"/>
        <end position="524"/>
    </location>
</feature>
<feature type="region of interest" description="Disordered" evidence="2">
    <location>
        <begin position="961"/>
        <end position="1021"/>
    </location>
</feature>
<dbReference type="InterPro" id="IPR012677">
    <property type="entry name" value="Nucleotide-bd_a/b_plait_sf"/>
</dbReference>
<evidence type="ECO:0000259" key="3">
    <source>
        <dbReference type="PROSITE" id="PS50102"/>
    </source>
</evidence>
<feature type="region of interest" description="Disordered" evidence="2">
    <location>
        <begin position="279"/>
        <end position="349"/>
    </location>
</feature>
<accession>A0ABR1RDR2</accession>
<dbReference type="InterPro" id="IPR000504">
    <property type="entry name" value="RRM_dom"/>
</dbReference>
<organism evidence="4 5">
    <name type="scientific">Apiospora marii</name>
    <dbReference type="NCBI Taxonomy" id="335849"/>
    <lineage>
        <taxon>Eukaryota</taxon>
        <taxon>Fungi</taxon>
        <taxon>Dikarya</taxon>
        <taxon>Ascomycota</taxon>
        <taxon>Pezizomycotina</taxon>
        <taxon>Sordariomycetes</taxon>
        <taxon>Xylariomycetidae</taxon>
        <taxon>Amphisphaeriales</taxon>
        <taxon>Apiosporaceae</taxon>
        <taxon>Apiospora</taxon>
    </lineage>
</organism>
<dbReference type="PROSITE" id="PS50102">
    <property type="entry name" value="RRM"/>
    <property type="match status" value="1"/>
</dbReference>
<dbReference type="EMBL" id="JAQQWI010000016">
    <property type="protein sequence ID" value="KAK8008739.1"/>
    <property type="molecule type" value="Genomic_DNA"/>
</dbReference>
<feature type="compositionally biased region" description="Basic and acidic residues" evidence="2">
    <location>
        <begin position="339"/>
        <end position="349"/>
    </location>
</feature>
<feature type="compositionally biased region" description="Basic residues" evidence="2">
    <location>
        <begin position="971"/>
        <end position="983"/>
    </location>
</feature>
<evidence type="ECO:0000256" key="2">
    <source>
        <dbReference type="SAM" id="MobiDB-lite"/>
    </source>
</evidence>
<dbReference type="InterPro" id="IPR035979">
    <property type="entry name" value="RBD_domain_sf"/>
</dbReference>
<gene>
    <name evidence="4" type="ORF">PG991_011290</name>
</gene>
<keyword evidence="5" id="KW-1185">Reference proteome</keyword>
<comment type="caution">
    <text evidence="4">The sequence shown here is derived from an EMBL/GenBank/DDBJ whole genome shotgun (WGS) entry which is preliminary data.</text>
</comment>
<protein>
    <recommendedName>
        <fullName evidence="3">RRM domain-containing protein</fullName>
    </recommendedName>
</protein>
<feature type="domain" description="RRM" evidence="3">
    <location>
        <begin position="601"/>
        <end position="680"/>
    </location>
</feature>
<feature type="region of interest" description="Disordered" evidence="2">
    <location>
        <begin position="410"/>
        <end position="437"/>
    </location>
</feature>
<keyword evidence="1" id="KW-0694">RNA-binding</keyword>